<feature type="domain" description="Lipase" evidence="5">
    <location>
        <begin position="12"/>
        <end position="124"/>
    </location>
</feature>
<keyword evidence="6" id="KW-1185">Reference proteome</keyword>
<evidence type="ECO:0000256" key="3">
    <source>
        <dbReference type="ARBA" id="ARBA00022525"/>
    </source>
</evidence>
<organism evidence="6 7">
    <name type="scientific">Frankliniella occidentalis</name>
    <name type="common">Western flower thrips</name>
    <name type="synonym">Euthrips occidentalis</name>
    <dbReference type="NCBI Taxonomy" id="133901"/>
    <lineage>
        <taxon>Eukaryota</taxon>
        <taxon>Metazoa</taxon>
        <taxon>Ecdysozoa</taxon>
        <taxon>Arthropoda</taxon>
        <taxon>Hexapoda</taxon>
        <taxon>Insecta</taxon>
        <taxon>Pterygota</taxon>
        <taxon>Neoptera</taxon>
        <taxon>Paraneoptera</taxon>
        <taxon>Thysanoptera</taxon>
        <taxon>Terebrantia</taxon>
        <taxon>Thripoidea</taxon>
        <taxon>Thripidae</taxon>
        <taxon>Frankliniella</taxon>
    </lineage>
</organism>
<dbReference type="KEGG" id="foc:127750629"/>
<dbReference type="Gene3D" id="3.40.50.1820">
    <property type="entry name" value="alpha/beta hydrolase"/>
    <property type="match status" value="1"/>
</dbReference>
<proteinExistence type="inferred from homology"/>
<dbReference type="PANTHER" id="PTHR11610:SF169">
    <property type="entry name" value="GH15759P-RELATED"/>
    <property type="match status" value="1"/>
</dbReference>
<dbReference type="GeneID" id="127750629"/>
<comment type="similarity">
    <text evidence="2 4">Belongs to the AB hydrolase superfamily. Lipase family.</text>
</comment>
<reference evidence="7" key="1">
    <citation type="submission" date="2025-08" db="UniProtKB">
        <authorList>
            <consortium name="RefSeq"/>
        </authorList>
    </citation>
    <scope>IDENTIFICATION</scope>
    <source>
        <tissue evidence="7">Whole organism</tissue>
    </source>
</reference>
<dbReference type="InterPro" id="IPR029058">
    <property type="entry name" value="AB_hydrolase_fold"/>
</dbReference>
<dbReference type="OrthoDB" id="199913at2759"/>
<dbReference type="RefSeq" id="XP_052128725.1">
    <property type="nucleotide sequence ID" value="XM_052272765.1"/>
</dbReference>
<dbReference type="AlphaFoldDB" id="A0A9C6X3Z2"/>
<dbReference type="GO" id="GO:0016298">
    <property type="term" value="F:lipase activity"/>
    <property type="evidence" value="ECO:0007669"/>
    <property type="project" value="InterPro"/>
</dbReference>
<evidence type="ECO:0000256" key="4">
    <source>
        <dbReference type="RuleBase" id="RU004262"/>
    </source>
</evidence>
<dbReference type="SUPFAM" id="SSF53474">
    <property type="entry name" value="alpha/beta-Hydrolases"/>
    <property type="match status" value="1"/>
</dbReference>
<dbReference type="GO" id="GO:0016042">
    <property type="term" value="P:lipid catabolic process"/>
    <property type="evidence" value="ECO:0007669"/>
    <property type="project" value="TreeGrafter"/>
</dbReference>
<dbReference type="GO" id="GO:0017171">
    <property type="term" value="F:serine hydrolase activity"/>
    <property type="evidence" value="ECO:0007669"/>
    <property type="project" value="TreeGrafter"/>
</dbReference>
<evidence type="ECO:0000256" key="2">
    <source>
        <dbReference type="ARBA" id="ARBA00010701"/>
    </source>
</evidence>
<gene>
    <name evidence="7" type="primary">LOC127750629</name>
</gene>
<comment type="subcellular location">
    <subcellularLocation>
        <location evidence="1">Secreted</location>
    </subcellularLocation>
</comment>
<evidence type="ECO:0000259" key="5">
    <source>
        <dbReference type="Pfam" id="PF00151"/>
    </source>
</evidence>
<evidence type="ECO:0000313" key="6">
    <source>
        <dbReference type="Proteomes" id="UP000504606"/>
    </source>
</evidence>
<dbReference type="InterPro" id="IPR000734">
    <property type="entry name" value="TAG_lipase"/>
</dbReference>
<evidence type="ECO:0000256" key="1">
    <source>
        <dbReference type="ARBA" id="ARBA00004613"/>
    </source>
</evidence>
<dbReference type="InterPro" id="IPR013818">
    <property type="entry name" value="Lipase"/>
</dbReference>
<dbReference type="Proteomes" id="UP000504606">
    <property type="component" value="Unplaced"/>
</dbReference>
<dbReference type="Pfam" id="PF00151">
    <property type="entry name" value="Lipase"/>
    <property type="match status" value="1"/>
</dbReference>
<sequence length="198" mass="22021">MELRLPGESCRLDPAFPLFRWTRKEGHLSTGDADFVDVIHTDSGVYGVAFPIGDVDFYPNGGRPRQPGCSASELRAKGQFPQDFVSCSHSRAWLYYAESVLHPQAFPALRCRSEARFRSGKCRDQVKAEIHARAERAYRSRAANATAGVPAEEREPTAFFAYMGLWARSGGSRGTYFLQTNDGFPFSRGLDFPRSGAD</sequence>
<dbReference type="PANTHER" id="PTHR11610">
    <property type="entry name" value="LIPASE"/>
    <property type="match status" value="1"/>
</dbReference>
<name>A0A9C6X3Z2_FRAOC</name>
<protein>
    <submittedName>
        <fullName evidence="7">Pancreatic lipase-related protein 2-like</fullName>
    </submittedName>
</protein>
<dbReference type="GO" id="GO:0005615">
    <property type="term" value="C:extracellular space"/>
    <property type="evidence" value="ECO:0007669"/>
    <property type="project" value="TreeGrafter"/>
</dbReference>
<keyword evidence="3" id="KW-0964">Secreted</keyword>
<accession>A0A9C6X3Z2</accession>
<evidence type="ECO:0000313" key="7">
    <source>
        <dbReference type="RefSeq" id="XP_052128725.1"/>
    </source>
</evidence>